<protein>
    <submittedName>
        <fullName evidence="10">Cytochrome c</fullName>
    </submittedName>
</protein>
<dbReference type="OrthoDB" id="9153838at2"/>
<evidence type="ECO:0000256" key="8">
    <source>
        <dbReference type="SAM" id="SignalP"/>
    </source>
</evidence>
<gene>
    <name evidence="10" type="ORF">SUTMEG_07040</name>
</gene>
<dbReference type="SUPFAM" id="SSF48695">
    <property type="entry name" value="Multiheme cytochromes"/>
    <property type="match status" value="1"/>
</dbReference>
<dbReference type="GO" id="GO:0030313">
    <property type="term" value="C:cell envelope"/>
    <property type="evidence" value="ECO:0007669"/>
    <property type="project" value="UniProtKB-SubCell"/>
</dbReference>
<dbReference type="EMBL" id="AP018786">
    <property type="protein sequence ID" value="BBF22813.1"/>
    <property type="molecule type" value="Genomic_DNA"/>
</dbReference>
<dbReference type="InterPro" id="IPR012286">
    <property type="entry name" value="Tetrahaem_cytochrome"/>
</dbReference>
<evidence type="ECO:0000313" key="11">
    <source>
        <dbReference type="Proteomes" id="UP000271003"/>
    </source>
</evidence>
<organism evidence="10 11">
    <name type="scientific">Sutterella megalosphaeroides</name>
    <dbReference type="NCBI Taxonomy" id="2494234"/>
    <lineage>
        <taxon>Bacteria</taxon>
        <taxon>Pseudomonadati</taxon>
        <taxon>Pseudomonadota</taxon>
        <taxon>Betaproteobacteria</taxon>
        <taxon>Burkholderiales</taxon>
        <taxon>Sutterellaceae</taxon>
        <taxon>Sutterella</taxon>
    </lineage>
</organism>
<keyword evidence="4" id="KW-0349">Heme</keyword>
<name>A0A2Z6I8N1_9BURK</name>
<reference evidence="10 11" key="1">
    <citation type="journal article" date="2018" name="Int. J. Syst. Evol. Microbiol.">
        <title>Mesosutterella multiformis gen. nov., sp. nov., a member of the family Sutterellaceae and Sutterella megalosphaeroides sp. nov., isolated from human faeces.</title>
        <authorList>
            <person name="Sakamoto M."/>
            <person name="Ikeyama N."/>
            <person name="Kunihiro T."/>
            <person name="Iino T."/>
            <person name="Yuki M."/>
            <person name="Ohkuma M."/>
        </authorList>
    </citation>
    <scope>NUCLEOTIDE SEQUENCE [LARGE SCALE GENOMIC DNA]</scope>
    <source>
        <strain evidence="10 11">6FBBBH3</strain>
    </source>
</reference>
<dbReference type="Gene3D" id="1.10.1130.10">
    <property type="entry name" value="Flavocytochrome C3, Chain A"/>
    <property type="match status" value="1"/>
</dbReference>
<dbReference type="KEGG" id="sutt:SUTMEG_07040"/>
<comment type="subcellular location">
    <subcellularLocation>
        <location evidence="2">Cell envelope</location>
    </subcellularLocation>
</comment>
<evidence type="ECO:0000256" key="2">
    <source>
        <dbReference type="ARBA" id="ARBA00004196"/>
    </source>
</evidence>
<keyword evidence="8" id="KW-0732">Signal</keyword>
<evidence type="ECO:0000256" key="3">
    <source>
        <dbReference type="ARBA" id="ARBA00022448"/>
    </source>
</evidence>
<keyword evidence="7" id="KW-0408">Iron</keyword>
<dbReference type="Pfam" id="PF14537">
    <property type="entry name" value="Cytochrom_c3_2"/>
    <property type="match status" value="1"/>
</dbReference>
<dbReference type="RefSeq" id="WP_120176487.1">
    <property type="nucleotide sequence ID" value="NZ_AP018786.1"/>
</dbReference>
<evidence type="ECO:0000256" key="4">
    <source>
        <dbReference type="ARBA" id="ARBA00022617"/>
    </source>
</evidence>
<feature type="signal peptide" evidence="8">
    <location>
        <begin position="1"/>
        <end position="27"/>
    </location>
</feature>
<evidence type="ECO:0000256" key="6">
    <source>
        <dbReference type="ARBA" id="ARBA00022982"/>
    </source>
</evidence>
<sequence>MIRNAFAALGATALALTLGAVSLSASASAPTVKPYHKALTDCAACHTQENAVAGNPFVVPSDKACLACHGSYKDLAKKTENLPEPNPHASHHYGEGIACTACHKEHEPSKVYCNECHEFSYKIK</sequence>
<keyword evidence="3" id="KW-0813">Transport</keyword>
<keyword evidence="6" id="KW-0249">Electron transport</keyword>
<keyword evidence="11" id="KW-1185">Reference proteome</keyword>
<keyword evidence="5" id="KW-0479">Metal-binding</keyword>
<evidence type="ECO:0000256" key="7">
    <source>
        <dbReference type="ARBA" id="ARBA00023004"/>
    </source>
</evidence>
<dbReference type="InterPro" id="IPR036280">
    <property type="entry name" value="Multihaem_cyt_sf"/>
</dbReference>
<dbReference type="Proteomes" id="UP000271003">
    <property type="component" value="Chromosome"/>
</dbReference>
<evidence type="ECO:0000259" key="9">
    <source>
        <dbReference type="Pfam" id="PF14537"/>
    </source>
</evidence>
<comment type="cofactor">
    <cofactor evidence="1">
        <name>heme c</name>
        <dbReference type="ChEBI" id="CHEBI:61717"/>
    </cofactor>
</comment>
<accession>A0A2Z6I8N1</accession>
<proteinExistence type="predicted"/>
<evidence type="ECO:0000313" key="10">
    <source>
        <dbReference type="EMBL" id="BBF22813.1"/>
    </source>
</evidence>
<evidence type="ECO:0000256" key="1">
    <source>
        <dbReference type="ARBA" id="ARBA00001926"/>
    </source>
</evidence>
<dbReference type="GO" id="GO:0046872">
    <property type="term" value="F:metal ion binding"/>
    <property type="evidence" value="ECO:0007669"/>
    <property type="project" value="UniProtKB-KW"/>
</dbReference>
<feature type="domain" description="Tetrahaem cytochrome" evidence="9">
    <location>
        <begin position="36"/>
        <end position="118"/>
    </location>
</feature>
<feature type="chain" id="PRO_5016350776" evidence="8">
    <location>
        <begin position="28"/>
        <end position="124"/>
    </location>
</feature>
<evidence type="ECO:0000256" key="5">
    <source>
        <dbReference type="ARBA" id="ARBA00022723"/>
    </source>
</evidence>
<dbReference type="AlphaFoldDB" id="A0A2Z6I8N1"/>